<dbReference type="VEuPathDB" id="FungiDB:FUN_010944"/>
<dbReference type="VEuPathDB" id="FungiDB:RhiirFUN_003894"/>
<sequence length="439" mass="50759">MKFIDSNLGGNVLIGNERFLLTSQDIINFRNSITKDIWGIDIRNSVEKNIHQIFETNNDEIIKNSTIFYKPKQSNQNRLMLVLATPEQKEMAWEYSHNKIIHFDRTFGFSNKKASGAQKASSSYNYSILKELLKQYKDKLSTEKNCEFLLKMKQMLGSYGSYDIISYRKDMKEYLNNNIKRIKIARNYEEIVYILFNMEQYLLLGWTYYGKLIAANILNVSIDSIPNTNNHLEAFNNQLKTHHLNRFQNGGYLLRLDVLSVLLIKSITSNLLLHIDLRKKLDLAYFIPDKLREQKAKTIIQEKQIINVKYTKDSLLLWIKSNKKQTQELLLFEQELQEVYTGDLEDSILSNSTITDNIISIGKDSPTETIIPSTAVDTTIPLTETTTSTKTTTPLTPLNLNIKHSIISIWKQEYISSISNLLADLNDLITVENSMNRLT</sequence>
<organism evidence="1 2">
    <name type="scientific">Rhizophagus irregularis</name>
    <dbReference type="NCBI Taxonomy" id="588596"/>
    <lineage>
        <taxon>Eukaryota</taxon>
        <taxon>Fungi</taxon>
        <taxon>Fungi incertae sedis</taxon>
        <taxon>Mucoromycota</taxon>
        <taxon>Glomeromycotina</taxon>
        <taxon>Glomeromycetes</taxon>
        <taxon>Glomerales</taxon>
        <taxon>Glomeraceae</taxon>
        <taxon>Rhizophagus</taxon>
    </lineage>
</organism>
<proteinExistence type="predicted"/>
<dbReference type="VEuPathDB" id="FungiDB:RhiirA1_462837"/>
<reference evidence="1 2" key="2">
    <citation type="submission" date="2017-10" db="EMBL/GenBank/DDBJ databases">
        <title>Genome analyses suggest a sexual origin of heterokaryosis in a supposedly ancient asexual fungus.</title>
        <authorList>
            <person name="Corradi N."/>
            <person name="Sedzielewska K."/>
            <person name="Noel J."/>
            <person name="Charron P."/>
            <person name="Farinelli L."/>
            <person name="Marton T."/>
            <person name="Kruger M."/>
            <person name="Pelin A."/>
            <person name="Brachmann A."/>
            <person name="Corradi N."/>
        </authorList>
    </citation>
    <scope>NUCLEOTIDE SEQUENCE [LARGE SCALE GENOMIC DNA]</scope>
    <source>
        <strain evidence="1 2">A1</strain>
    </source>
</reference>
<gene>
    <name evidence="1" type="ORF">RhiirA1_462837</name>
</gene>
<reference evidence="1 2" key="1">
    <citation type="submission" date="2017-10" db="EMBL/GenBank/DDBJ databases">
        <title>Extensive intraspecific genome diversity in a model arbuscular mycorrhizal fungus.</title>
        <authorList>
            <person name="Chen E.C.H."/>
            <person name="Morin E."/>
            <person name="Baudet D."/>
            <person name="Noel J."/>
            <person name="Ndikumana S."/>
            <person name="Charron P."/>
            <person name="St-Onge C."/>
            <person name="Giorgi J."/>
            <person name="Grigoriev I.V."/>
            <person name="Roux C."/>
            <person name="Martin F.M."/>
            <person name="Corradi N."/>
        </authorList>
    </citation>
    <scope>NUCLEOTIDE SEQUENCE [LARGE SCALE GENOMIC DNA]</scope>
    <source>
        <strain evidence="1 2">A1</strain>
    </source>
</reference>
<dbReference type="Proteomes" id="UP000232688">
    <property type="component" value="Unassembled WGS sequence"/>
</dbReference>
<accession>A0A2N0RLH6</accession>
<comment type="caution">
    <text evidence="1">The sequence shown here is derived from an EMBL/GenBank/DDBJ whole genome shotgun (WGS) entry which is preliminary data.</text>
</comment>
<dbReference type="EMBL" id="LLXH01000666">
    <property type="protein sequence ID" value="PKC64135.1"/>
    <property type="molecule type" value="Genomic_DNA"/>
</dbReference>
<dbReference type="AlphaFoldDB" id="A0A2N0RLH6"/>
<protein>
    <submittedName>
        <fullName evidence="1">Uncharacterized protein</fullName>
    </submittedName>
</protein>
<evidence type="ECO:0000313" key="2">
    <source>
        <dbReference type="Proteomes" id="UP000232688"/>
    </source>
</evidence>
<name>A0A2N0RLH6_9GLOM</name>
<evidence type="ECO:0000313" key="1">
    <source>
        <dbReference type="EMBL" id="PKC64135.1"/>
    </source>
</evidence>